<comment type="caution">
    <text evidence="1">The sequence shown here is derived from an EMBL/GenBank/DDBJ whole genome shotgun (WGS) entry which is preliminary data.</text>
</comment>
<evidence type="ECO:0000313" key="2">
    <source>
        <dbReference type="Proteomes" id="UP001235343"/>
    </source>
</evidence>
<keyword evidence="2" id="KW-1185">Reference proteome</keyword>
<organism evidence="1 2">
    <name type="scientific">Aquibacillus rhizosphaerae</name>
    <dbReference type="NCBI Taxonomy" id="3051431"/>
    <lineage>
        <taxon>Bacteria</taxon>
        <taxon>Bacillati</taxon>
        <taxon>Bacillota</taxon>
        <taxon>Bacilli</taxon>
        <taxon>Bacillales</taxon>
        <taxon>Bacillaceae</taxon>
        <taxon>Aquibacillus</taxon>
    </lineage>
</organism>
<name>A0ABT7L255_9BACI</name>
<evidence type="ECO:0000313" key="1">
    <source>
        <dbReference type="EMBL" id="MDL4839934.1"/>
    </source>
</evidence>
<accession>A0ABT7L255</accession>
<dbReference type="Pfam" id="PF26149">
    <property type="entry name" value="YuzK"/>
    <property type="match status" value="1"/>
</dbReference>
<sequence>MLKNHGVGYAEYSRKLNERLKIEKEREISHKESQKVVNEVEKLVHR</sequence>
<dbReference type="RefSeq" id="WP_285930932.1">
    <property type="nucleotide sequence ID" value="NZ_JASTZU010000019.1"/>
</dbReference>
<reference evidence="1 2" key="1">
    <citation type="submission" date="2023-06" db="EMBL/GenBank/DDBJ databases">
        <title>Aquibacillus rhizosphaerae LR5S19.</title>
        <authorList>
            <person name="Sun J.-Q."/>
        </authorList>
    </citation>
    <scope>NUCLEOTIDE SEQUENCE [LARGE SCALE GENOMIC DNA]</scope>
    <source>
        <strain evidence="1 2">LR5S19</strain>
    </source>
</reference>
<gene>
    <name evidence="1" type="ORF">QQS35_05625</name>
</gene>
<dbReference type="EMBL" id="JASTZU010000019">
    <property type="protein sequence ID" value="MDL4839934.1"/>
    <property type="molecule type" value="Genomic_DNA"/>
</dbReference>
<dbReference type="InterPro" id="IPR058676">
    <property type="entry name" value="YuzK"/>
</dbReference>
<proteinExistence type="predicted"/>
<dbReference type="Proteomes" id="UP001235343">
    <property type="component" value="Unassembled WGS sequence"/>
</dbReference>
<protein>
    <submittedName>
        <fullName evidence="1">Uncharacterized protein</fullName>
    </submittedName>
</protein>